<feature type="transmembrane region" description="Helical" evidence="2">
    <location>
        <begin position="411"/>
        <end position="437"/>
    </location>
</feature>
<dbReference type="Proteomes" id="UP000289152">
    <property type="component" value="Unassembled WGS sequence"/>
</dbReference>
<keyword evidence="2" id="KW-0812">Transmembrane</keyword>
<feature type="region of interest" description="Disordered" evidence="1">
    <location>
        <begin position="62"/>
        <end position="234"/>
    </location>
</feature>
<proteinExistence type="predicted"/>
<feature type="transmembrane region" description="Helical" evidence="2">
    <location>
        <begin position="388"/>
        <end position="404"/>
    </location>
</feature>
<accession>A0A4Q1BQS6</accession>
<evidence type="ECO:0000313" key="4">
    <source>
        <dbReference type="Proteomes" id="UP000289152"/>
    </source>
</evidence>
<evidence type="ECO:0000313" key="3">
    <source>
        <dbReference type="EMBL" id="RXK40295.1"/>
    </source>
</evidence>
<keyword evidence="2" id="KW-0472">Membrane</keyword>
<feature type="compositionally biased region" description="Polar residues" evidence="1">
    <location>
        <begin position="143"/>
        <end position="153"/>
    </location>
</feature>
<reference evidence="3 4" key="1">
    <citation type="submission" date="2016-06" db="EMBL/GenBank/DDBJ databases">
        <title>Evolution of pathogenesis and genome organization in the Tremellales.</title>
        <authorList>
            <person name="Cuomo C."/>
            <person name="Litvintseva A."/>
            <person name="Heitman J."/>
            <person name="Chen Y."/>
            <person name="Sun S."/>
            <person name="Springer D."/>
            <person name="Dromer F."/>
            <person name="Young S."/>
            <person name="Zeng Q."/>
            <person name="Chapman S."/>
            <person name="Gujja S."/>
            <person name="Saif S."/>
            <person name="Birren B."/>
        </authorList>
    </citation>
    <scope>NUCLEOTIDE SEQUENCE [LARGE SCALE GENOMIC DNA]</scope>
    <source>
        <strain evidence="3 4">ATCC 28783</strain>
    </source>
</reference>
<dbReference type="STRING" id="5217.A0A4Q1BQS6"/>
<feature type="compositionally biased region" description="Polar residues" evidence="1">
    <location>
        <begin position="192"/>
        <end position="208"/>
    </location>
</feature>
<feature type="transmembrane region" description="Helical" evidence="2">
    <location>
        <begin position="263"/>
        <end position="282"/>
    </location>
</feature>
<evidence type="ECO:0000256" key="1">
    <source>
        <dbReference type="SAM" id="MobiDB-lite"/>
    </source>
</evidence>
<dbReference type="AlphaFoldDB" id="A0A4Q1BQS6"/>
<sequence>MPRRSYDRYLATKALRRRGSIVDSEDILIYPNLPQVVRSGRTVLVQADRDLRSETDLDSVFSHSTQLSNSSQLSHFTHPQSRSNRFSPSPIPKLRSLSSTSSRPSVLRHSSTDRHSFSSPFAPEVSTHSPNLSSTHTTSTSNRNLPFLSNNYENPRYDTTSKDTSNIPGPSKPSFNPNFQSSQHSDPRYLHANSNSHSSKQLDQSGSTGPDHHDTDISRTQRGERRERRKIAKREKSTLLGEKYDSPIRRYLRWMASLHMSKWALPFALIGVGFLHVCIIFLKNWTSGEDGQVVSGEWLPLLRQFPTVERILDGVRRYGWGIGEIMWTSGVVFRLTRDGRREGRSSRTQITGILTILLNPVFLLINAYGTLTSDLTRTSPLGLISTYNAYYISLSLVLFSLTCLQNNRDILACCILSLASIPSPFALCFTPIFAVYLSGKCIWLGVRRG</sequence>
<feature type="compositionally biased region" description="Basic and acidic residues" evidence="1">
    <location>
        <begin position="210"/>
        <end position="226"/>
    </location>
</feature>
<feature type="transmembrane region" description="Helical" evidence="2">
    <location>
        <begin position="348"/>
        <end position="368"/>
    </location>
</feature>
<feature type="compositionally biased region" description="Polar residues" evidence="1">
    <location>
        <begin position="62"/>
        <end position="87"/>
    </location>
</feature>
<evidence type="ECO:0000256" key="2">
    <source>
        <dbReference type="SAM" id="Phobius"/>
    </source>
</evidence>
<keyword evidence="2" id="KW-1133">Transmembrane helix</keyword>
<feature type="compositionally biased region" description="Polar residues" evidence="1">
    <location>
        <begin position="162"/>
        <end position="184"/>
    </location>
</feature>
<keyword evidence="4" id="KW-1185">Reference proteome</keyword>
<protein>
    <submittedName>
        <fullName evidence="3">Uncharacterized protein</fullName>
    </submittedName>
</protein>
<gene>
    <name evidence="3" type="ORF">M231_02409</name>
</gene>
<dbReference type="OrthoDB" id="2565032at2759"/>
<feature type="compositionally biased region" description="Low complexity" evidence="1">
    <location>
        <begin position="126"/>
        <end position="142"/>
    </location>
</feature>
<name>A0A4Q1BQS6_TREME</name>
<dbReference type="EMBL" id="SDIL01000020">
    <property type="protein sequence ID" value="RXK40295.1"/>
    <property type="molecule type" value="Genomic_DNA"/>
</dbReference>
<comment type="caution">
    <text evidence="3">The sequence shown here is derived from an EMBL/GenBank/DDBJ whole genome shotgun (WGS) entry which is preliminary data.</text>
</comment>
<dbReference type="VEuPathDB" id="FungiDB:TREMEDRAFT_55942"/>
<dbReference type="InParanoid" id="A0A4Q1BQS6"/>
<organism evidence="3 4">
    <name type="scientific">Tremella mesenterica</name>
    <name type="common">Jelly fungus</name>
    <dbReference type="NCBI Taxonomy" id="5217"/>
    <lineage>
        <taxon>Eukaryota</taxon>
        <taxon>Fungi</taxon>
        <taxon>Dikarya</taxon>
        <taxon>Basidiomycota</taxon>
        <taxon>Agaricomycotina</taxon>
        <taxon>Tremellomycetes</taxon>
        <taxon>Tremellales</taxon>
        <taxon>Tremellaceae</taxon>
        <taxon>Tremella</taxon>
    </lineage>
</organism>
<feature type="compositionally biased region" description="Low complexity" evidence="1">
    <location>
        <begin position="94"/>
        <end position="109"/>
    </location>
</feature>